<accession>A0AA90KAP7</accession>
<organism evidence="2">
    <name type="scientific">Streptantibioticus silvisoli</name>
    <dbReference type="NCBI Taxonomy" id="2705255"/>
    <lineage>
        <taxon>Bacteria</taxon>
        <taxon>Bacillati</taxon>
        <taxon>Actinomycetota</taxon>
        <taxon>Actinomycetes</taxon>
        <taxon>Kitasatosporales</taxon>
        <taxon>Streptomycetaceae</taxon>
        <taxon>Streptantibioticus</taxon>
    </lineage>
</organism>
<sequence>MSAARWRRPLAEPFMLRLSGLPVEAVRGLRAERAVAWAGEVLDAEERLRELGESLSDPLGALVGGNSDDRMRREVLKLRRAVFNNRKPSDPRAALALAQDIGGLTGAMLAQWLADRVALEQALHRGPALLADELAVTRTALLALAGDERLRRGLLLASPALDAQLDGWLAARGAGPAKKVRKIERSLLAYLYRTACKTSPFSTFTGVALGAFGAPDERAAGAAMTVAEEWSSHARLNVVVLWRLAQVVAGDPLRRGDLPVELASGWDLDDERVRYVRRSMTPGDDEATVSFDAAQDRLFFLRRRGVLDSMLALFGERPVLRHHELAAWLCERHGARPAEAERYLSALTQLGMVRLSGLYPQVHSRDPLRDFQGALRAVDRPWSHKAADALDGAIAAVDGYPAAALAERRALLAELRSQLESFLGVLDAGAATLPRTLLYEDARAARDRVAADGTFWSEVALPPLNALNRVLPAFDVSLPQRLTLKGFFLARFGRGGSCQDVLKLVHDFHEDIFDQYLRFTSGKEAVDGERGYAAEENWLGLPQLGALDRARELFVARMRQVWDARDPHAQEITLTEADLAPVADELGALSGGFDPVSHFLQPADRPGDPLVVLNGSFGGLSFPFTRFTHTYDGQQGPDLTRVLREQLRAVQPHGAVFAEVTAGEATTNLNLHGHMTDYQILCPGETSSAPEQAHIHLDDLYVEHDERADRLVMRSRRLGVEVVPLYLGYLVPMVLPEIPRTLLLLSPTSKATVRPWVGVPAGEATGGVTRRPRLRLGSLVLSRRSWTVPADALPVFAPGTDEAGRFLAWQRWRREHALPAQVFARVHPATASGGWGGGSKPHYVDFTSPLSLGALEGLLGEGAARLVLEETLPAEDELPVRTARGRHVAELAAEIIPVPCDGAPDTARTTEI</sequence>
<protein>
    <submittedName>
        <fullName evidence="2">Lantibiotic dehydratase</fullName>
    </submittedName>
</protein>
<proteinExistence type="predicted"/>
<feature type="domain" description="Lantibiotic dehydratase N-terminal" evidence="1">
    <location>
        <begin position="147"/>
        <end position="823"/>
    </location>
</feature>
<name>A0AA90KAP7_9ACTN</name>
<dbReference type="Pfam" id="PF04738">
    <property type="entry name" value="Lant_dehydr_N"/>
    <property type="match status" value="1"/>
</dbReference>
<dbReference type="InterPro" id="IPR006827">
    <property type="entry name" value="Lant_deHydtase_N"/>
</dbReference>
<gene>
    <name evidence="2" type="ORF">POF50_024045</name>
</gene>
<evidence type="ECO:0000313" key="2">
    <source>
        <dbReference type="EMBL" id="MDI5972372.1"/>
    </source>
</evidence>
<reference evidence="2" key="1">
    <citation type="submission" date="2023-05" db="EMBL/GenBank/DDBJ databases">
        <title>Streptantibioticus silvisoli sp. nov., acidotolerant actinomycetes 1 from pine litter.</title>
        <authorList>
            <person name="Swiecimska M."/>
            <person name="Golinska P."/>
            <person name="Sangal V."/>
            <person name="Wachnowicz B."/>
            <person name="Goodfellow M."/>
        </authorList>
    </citation>
    <scope>NUCLEOTIDE SEQUENCE</scope>
    <source>
        <strain evidence="2">SL13</strain>
    </source>
</reference>
<dbReference type="EMBL" id="JABXJJ020000031">
    <property type="protein sequence ID" value="MDI5972372.1"/>
    <property type="molecule type" value="Genomic_DNA"/>
</dbReference>
<dbReference type="AlphaFoldDB" id="A0AA90KAP7"/>
<evidence type="ECO:0000259" key="1">
    <source>
        <dbReference type="Pfam" id="PF04738"/>
    </source>
</evidence>
<dbReference type="RefSeq" id="WP_271314014.1">
    <property type="nucleotide sequence ID" value="NZ_JABXJJ020000031.1"/>
</dbReference>
<comment type="caution">
    <text evidence="2">The sequence shown here is derived from an EMBL/GenBank/DDBJ whole genome shotgun (WGS) entry which is preliminary data.</text>
</comment>